<dbReference type="EMBL" id="ML977599">
    <property type="protein sequence ID" value="KAF1998958.1"/>
    <property type="molecule type" value="Genomic_DNA"/>
</dbReference>
<dbReference type="InterPro" id="IPR000719">
    <property type="entry name" value="Prot_kinase_dom"/>
</dbReference>
<dbReference type="GO" id="GO:0005524">
    <property type="term" value="F:ATP binding"/>
    <property type="evidence" value="ECO:0007669"/>
    <property type="project" value="InterPro"/>
</dbReference>
<organism evidence="2 3">
    <name type="scientific">Amniculicola lignicola CBS 123094</name>
    <dbReference type="NCBI Taxonomy" id="1392246"/>
    <lineage>
        <taxon>Eukaryota</taxon>
        <taxon>Fungi</taxon>
        <taxon>Dikarya</taxon>
        <taxon>Ascomycota</taxon>
        <taxon>Pezizomycotina</taxon>
        <taxon>Dothideomycetes</taxon>
        <taxon>Pleosporomycetidae</taxon>
        <taxon>Pleosporales</taxon>
        <taxon>Amniculicolaceae</taxon>
        <taxon>Amniculicola</taxon>
    </lineage>
</organism>
<dbReference type="SUPFAM" id="SSF56112">
    <property type="entry name" value="Protein kinase-like (PK-like)"/>
    <property type="match status" value="1"/>
</dbReference>
<protein>
    <recommendedName>
        <fullName evidence="1">Protein kinase domain-containing protein</fullName>
    </recommendedName>
</protein>
<accession>A0A6A5WCU3</accession>
<dbReference type="PANTHER" id="PTHR37542">
    <property type="entry name" value="HELO DOMAIN-CONTAINING PROTEIN-RELATED"/>
    <property type="match status" value="1"/>
</dbReference>
<proteinExistence type="predicted"/>
<feature type="domain" description="Protein kinase" evidence="1">
    <location>
        <begin position="417"/>
        <end position="741"/>
    </location>
</feature>
<evidence type="ECO:0000313" key="2">
    <source>
        <dbReference type="EMBL" id="KAF1998958.1"/>
    </source>
</evidence>
<dbReference type="Gene3D" id="1.10.510.10">
    <property type="entry name" value="Transferase(Phosphotransferase) domain 1"/>
    <property type="match status" value="1"/>
</dbReference>
<evidence type="ECO:0000313" key="3">
    <source>
        <dbReference type="Proteomes" id="UP000799779"/>
    </source>
</evidence>
<dbReference type="Proteomes" id="UP000799779">
    <property type="component" value="Unassembled WGS sequence"/>
</dbReference>
<dbReference type="OrthoDB" id="1911848at2759"/>
<dbReference type="PROSITE" id="PS50011">
    <property type="entry name" value="PROTEIN_KINASE_DOM"/>
    <property type="match status" value="1"/>
</dbReference>
<reference evidence="2" key="1">
    <citation type="journal article" date="2020" name="Stud. Mycol.">
        <title>101 Dothideomycetes genomes: a test case for predicting lifestyles and emergence of pathogens.</title>
        <authorList>
            <person name="Haridas S."/>
            <person name="Albert R."/>
            <person name="Binder M."/>
            <person name="Bloem J."/>
            <person name="Labutti K."/>
            <person name="Salamov A."/>
            <person name="Andreopoulos B."/>
            <person name="Baker S."/>
            <person name="Barry K."/>
            <person name="Bills G."/>
            <person name="Bluhm B."/>
            <person name="Cannon C."/>
            <person name="Castanera R."/>
            <person name="Culley D."/>
            <person name="Daum C."/>
            <person name="Ezra D."/>
            <person name="Gonzalez J."/>
            <person name="Henrissat B."/>
            <person name="Kuo A."/>
            <person name="Liang C."/>
            <person name="Lipzen A."/>
            <person name="Lutzoni F."/>
            <person name="Magnuson J."/>
            <person name="Mondo S."/>
            <person name="Nolan M."/>
            <person name="Ohm R."/>
            <person name="Pangilinan J."/>
            <person name="Park H.-J."/>
            <person name="Ramirez L."/>
            <person name="Alfaro M."/>
            <person name="Sun H."/>
            <person name="Tritt A."/>
            <person name="Yoshinaga Y."/>
            <person name="Zwiers L.-H."/>
            <person name="Turgeon B."/>
            <person name="Goodwin S."/>
            <person name="Spatafora J."/>
            <person name="Crous P."/>
            <person name="Grigoriev I."/>
        </authorList>
    </citation>
    <scope>NUCLEOTIDE SEQUENCE</scope>
    <source>
        <strain evidence="2">CBS 123094</strain>
    </source>
</reference>
<gene>
    <name evidence="2" type="ORF">P154DRAFT_494309</name>
</gene>
<dbReference type="AlphaFoldDB" id="A0A6A5WCU3"/>
<keyword evidence="3" id="KW-1185">Reference proteome</keyword>
<name>A0A6A5WCU3_9PLEO</name>
<dbReference type="InterPro" id="IPR011009">
    <property type="entry name" value="Kinase-like_dom_sf"/>
</dbReference>
<dbReference type="GO" id="GO:0004672">
    <property type="term" value="F:protein kinase activity"/>
    <property type="evidence" value="ECO:0007669"/>
    <property type="project" value="InterPro"/>
</dbReference>
<dbReference type="PANTHER" id="PTHR37542:SF3">
    <property type="entry name" value="PRION-INHIBITION AND PROPAGATION HELO DOMAIN-CONTAINING PROTEIN"/>
    <property type="match status" value="1"/>
</dbReference>
<sequence length="741" mass="84260">MEADVVETFRDSINQYFLHRSDYVSVHALLISWSENDISPEQEIRNLRRVLEADYQYQVTALSIPTNGQFDDPQLRLNVEISSFIECSSHRRDSLIIIYYAGHCSADKAGRAQWSAFEEGGPTVCWHVTQQLLFHAVGDVLLILDCCNAAMIAKGVKGSGRFEMIAASAKGFKTPVPGRSSFTKIMTRELGRHTESGISASSLCSLLLENERMTGHTNTSTETPIYDDLARTSRTSLILKRLEPPSDPRFKKKPASLLMIRISLSDDINAMEMADWFKTAPPRNVTAVEIEAVVTKAIRMQELSSKEIFSPRSLFSKLSAAAQDEIRRQFRGLDTTMANAKKEIDDPATAGDAWTVQDTFSRLDESVSGVCSAVQSSALLDLDRKYYEEAIDDLTLDVTDTSTALSLRNALVNTQVISEDQEIGRDRVRIVKTIQRLKIGKIDGHMVIIEAYRYWETVDKLAAAKQQVRRLSDILCRPKHVDFHILPGIGFFQDKAEKEFCLVFEPPVYFEEKDDVVSLSELYTREKLVALDHRIQLAYSLCRALDCLHKVAWVHKGLRPDNVVFVDKCHPPRLPEVSKEMSSRVRTLDSLPSVVDFTTPLLFGFEYARPGHDPTNLEEDYSLENNVYRHPNRWGRPTVRFEKSHDVYSLGVILLEIAFWKDVKSILDYKKTDRISATGVREKLMKRSRERLPHMVGKVFTDVILLCLSYDEHIIGKSEYEIQGVFQQRVLDRLKNKTVHI</sequence>
<evidence type="ECO:0000259" key="1">
    <source>
        <dbReference type="PROSITE" id="PS50011"/>
    </source>
</evidence>